<dbReference type="Proteomes" id="UP000008637">
    <property type="component" value="Chromosome"/>
</dbReference>
<dbReference type="HOGENOM" id="CLU_136160_0_0_14"/>
<evidence type="ECO:0000313" key="1">
    <source>
        <dbReference type="EMBL" id="CBY92670.1"/>
    </source>
</evidence>
<protein>
    <submittedName>
        <fullName evidence="1">Uncharacterized protein</fullName>
    </submittedName>
</protein>
<sequence>MGSFESDGESKLKILFEVIGKPRFKEFMTQVSTMVSKNPNLMSSLKDNDVMDVLSAFRQDEDTVVDTLKNLNTEGEGKVDRDKLMNALKLYSLMDRAKSMQSKAQSVIAKQDKEAAKALVTEIQKILGEIKGIIDSQEQQATE</sequence>
<accession>E8ZHP9</accession>
<dbReference type="KEGG" id="mha:HF1_06620"/>
<keyword evidence="2" id="KW-1185">Reference proteome</keyword>
<reference evidence="1 2" key="1">
    <citation type="journal article" date="2011" name="J. Bacteriol.">
        <title>Complete genome sequence of Mycoplasma haemofelis, a hemotropic mycoplasma.</title>
        <authorList>
            <person name="Barker E.N."/>
            <person name="Helps C.R."/>
            <person name="Peters I.R."/>
            <person name="Darby A.C."/>
            <person name="Radford A.D."/>
            <person name="Tasker S."/>
        </authorList>
    </citation>
    <scope>NUCLEOTIDE SEQUENCE [LARGE SCALE GENOMIC DNA]</scope>
    <source>
        <strain evidence="1 2">Langford 1</strain>
    </source>
</reference>
<organism evidence="1 2">
    <name type="scientific">Mycoplasma haemofelis (strain Langford 1)</name>
    <name type="common">Haemobartonella felis</name>
    <dbReference type="NCBI Taxonomy" id="941640"/>
    <lineage>
        <taxon>Bacteria</taxon>
        <taxon>Bacillati</taxon>
        <taxon>Mycoplasmatota</taxon>
        <taxon>Mollicutes</taxon>
        <taxon>Mycoplasmataceae</taxon>
        <taxon>Mycoplasma</taxon>
    </lineage>
</organism>
<name>E8ZHP9_MYCHL</name>
<proteinExistence type="predicted"/>
<dbReference type="AlphaFoldDB" id="E8ZHP9"/>
<dbReference type="EMBL" id="FR773153">
    <property type="protein sequence ID" value="CBY92670.1"/>
    <property type="molecule type" value="Genomic_DNA"/>
</dbReference>
<gene>
    <name evidence="1" type="ordered locus">HF1_06620</name>
</gene>
<evidence type="ECO:0000313" key="2">
    <source>
        <dbReference type="Proteomes" id="UP000008637"/>
    </source>
</evidence>